<dbReference type="KEGG" id="caby:Cabys_3430"/>
<name>A0A1J1CE51_CALAY</name>
<dbReference type="Proteomes" id="UP000183868">
    <property type="component" value="Chromosome"/>
</dbReference>
<reference evidence="1 2" key="1">
    <citation type="submission" date="2016-11" db="EMBL/GenBank/DDBJ databases">
        <title>Genomic analysis of Caldithrix abyssi and proposal of a novel bacterial phylum Caldithrichaeota.</title>
        <authorList>
            <person name="Kublanov I."/>
            <person name="Sigalova O."/>
            <person name="Gavrilov S."/>
            <person name="Lebedinsky A."/>
            <person name="Ivanova N."/>
            <person name="Daum C."/>
            <person name="Reddy T."/>
            <person name="Klenk H.P."/>
            <person name="Goker M."/>
            <person name="Reva O."/>
            <person name="Miroshnichenko M."/>
            <person name="Kyprides N."/>
            <person name="Woyke T."/>
            <person name="Gelfand M."/>
        </authorList>
    </citation>
    <scope>NUCLEOTIDE SEQUENCE [LARGE SCALE GENOMIC DNA]</scope>
    <source>
        <strain evidence="1 2">LF13</strain>
    </source>
</reference>
<protein>
    <submittedName>
        <fullName evidence="1">Uncharacterized protein</fullName>
    </submittedName>
</protein>
<accession>A0A1J1CE51</accession>
<gene>
    <name evidence="1" type="ORF">Cabys_3430</name>
</gene>
<organism evidence="1 2">
    <name type="scientific">Caldithrix abyssi DSM 13497</name>
    <dbReference type="NCBI Taxonomy" id="880073"/>
    <lineage>
        <taxon>Bacteria</taxon>
        <taxon>Pseudomonadati</taxon>
        <taxon>Calditrichota</taxon>
        <taxon>Calditrichia</taxon>
        <taxon>Calditrichales</taxon>
        <taxon>Calditrichaceae</taxon>
        <taxon>Caldithrix</taxon>
    </lineage>
</organism>
<dbReference type="EMBL" id="CP018099">
    <property type="protein sequence ID" value="APF20176.1"/>
    <property type="molecule type" value="Genomic_DNA"/>
</dbReference>
<dbReference type="AlphaFoldDB" id="A0A1J1CE51"/>
<evidence type="ECO:0000313" key="1">
    <source>
        <dbReference type="EMBL" id="APF20176.1"/>
    </source>
</evidence>
<sequence length="40" mass="4517">MNSSQKARHVISNEVRNLLTSFSELLFIRELVLGSGNVEK</sequence>
<proteinExistence type="predicted"/>
<evidence type="ECO:0000313" key="2">
    <source>
        <dbReference type="Proteomes" id="UP000183868"/>
    </source>
</evidence>